<keyword evidence="6" id="KW-0067">ATP-binding</keyword>
<name>A0A8H7UM82_9FUNG</name>
<feature type="compositionally biased region" description="Polar residues" evidence="9">
    <location>
        <begin position="1157"/>
        <end position="1186"/>
    </location>
</feature>
<feature type="compositionally biased region" description="Polar residues" evidence="9">
    <location>
        <begin position="1311"/>
        <end position="1326"/>
    </location>
</feature>
<evidence type="ECO:0000256" key="1">
    <source>
        <dbReference type="ARBA" id="ARBA00004123"/>
    </source>
</evidence>
<feature type="compositionally biased region" description="Basic residues" evidence="9">
    <location>
        <begin position="1327"/>
        <end position="1338"/>
    </location>
</feature>
<evidence type="ECO:0000256" key="4">
    <source>
        <dbReference type="ARBA" id="ARBA00022801"/>
    </source>
</evidence>
<evidence type="ECO:0000313" key="13">
    <source>
        <dbReference type="Proteomes" id="UP000612746"/>
    </source>
</evidence>
<comment type="function">
    <text evidence="8">ATP-dependent DNA helicase involved in DNA damage repair by homologous recombination and in genome maintenance. Capable of unwinding D-loops. Plays a role in limiting crossover recombinants during mitotic DNA double-strand break (DSB) repair. Component of a FANCM-MHF complex which promotes gene conversion at blocked replication forks, probably by reversal of the stalled fork.</text>
</comment>
<dbReference type="PROSITE" id="PS51194">
    <property type="entry name" value="HELICASE_CTER"/>
    <property type="match status" value="1"/>
</dbReference>
<dbReference type="CDD" id="cd18033">
    <property type="entry name" value="DEXDc_FANCM"/>
    <property type="match status" value="1"/>
</dbReference>
<dbReference type="Pfam" id="PF04851">
    <property type="entry name" value="ResIII"/>
    <property type="match status" value="1"/>
</dbReference>
<evidence type="ECO:0000256" key="2">
    <source>
        <dbReference type="ARBA" id="ARBA00009889"/>
    </source>
</evidence>
<dbReference type="GO" id="GO:0016787">
    <property type="term" value="F:hydrolase activity"/>
    <property type="evidence" value="ECO:0007669"/>
    <property type="project" value="UniProtKB-KW"/>
</dbReference>
<dbReference type="GO" id="GO:0009378">
    <property type="term" value="F:four-way junction helicase activity"/>
    <property type="evidence" value="ECO:0007669"/>
    <property type="project" value="TreeGrafter"/>
</dbReference>
<feature type="region of interest" description="Disordered" evidence="9">
    <location>
        <begin position="898"/>
        <end position="931"/>
    </location>
</feature>
<evidence type="ECO:0000256" key="6">
    <source>
        <dbReference type="ARBA" id="ARBA00022840"/>
    </source>
</evidence>
<dbReference type="InterPro" id="IPR039686">
    <property type="entry name" value="FANCM/Mph1-like_ID"/>
</dbReference>
<comment type="caution">
    <text evidence="12">The sequence shown here is derived from an EMBL/GenBank/DDBJ whole genome shotgun (WGS) entry which is preliminary data.</text>
</comment>
<evidence type="ECO:0000256" key="7">
    <source>
        <dbReference type="ARBA" id="ARBA00023242"/>
    </source>
</evidence>
<dbReference type="InterPro" id="IPR044749">
    <property type="entry name" value="FANCM_DEXDc"/>
</dbReference>
<reference evidence="12" key="1">
    <citation type="submission" date="2020-12" db="EMBL/GenBank/DDBJ databases">
        <title>Metabolic potential, ecology and presence of endohyphal bacteria is reflected in genomic diversity of Mucoromycotina.</title>
        <authorList>
            <person name="Muszewska A."/>
            <person name="Okrasinska A."/>
            <person name="Steczkiewicz K."/>
            <person name="Drgas O."/>
            <person name="Orlowska M."/>
            <person name="Perlinska-Lenart U."/>
            <person name="Aleksandrzak-Piekarczyk T."/>
            <person name="Szatraj K."/>
            <person name="Zielenkiewicz U."/>
            <person name="Pilsyk S."/>
            <person name="Malc E."/>
            <person name="Mieczkowski P."/>
            <person name="Kruszewska J.S."/>
            <person name="Biernat P."/>
            <person name="Pawlowska J."/>
        </authorList>
    </citation>
    <scope>NUCLEOTIDE SEQUENCE</scope>
    <source>
        <strain evidence="12">WA0000051536</strain>
    </source>
</reference>
<dbReference type="SMART" id="SM00490">
    <property type="entry name" value="HELICc"/>
    <property type="match status" value="1"/>
</dbReference>
<evidence type="ECO:0000259" key="10">
    <source>
        <dbReference type="PROSITE" id="PS51192"/>
    </source>
</evidence>
<dbReference type="GO" id="GO:0043138">
    <property type="term" value="F:3'-5' DNA helicase activity"/>
    <property type="evidence" value="ECO:0007669"/>
    <property type="project" value="InterPro"/>
</dbReference>
<dbReference type="InterPro" id="IPR006935">
    <property type="entry name" value="Helicase/UvrB_N"/>
</dbReference>
<dbReference type="GO" id="GO:0045003">
    <property type="term" value="P:double-strand break repair via synthesis-dependent strand annealing"/>
    <property type="evidence" value="ECO:0007669"/>
    <property type="project" value="TreeGrafter"/>
</dbReference>
<dbReference type="SMART" id="SM00487">
    <property type="entry name" value="DEXDc"/>
    <property type="match status" value="1"/>
</dbReference>
<evidence type="ECO:0000256" key="5">
    <source>
        <dbReference type="ARBA" id="ARBA00022806"/>
    </source>
</evidence>
<evidence type="ECO:0000256" key="9">
    <source>
        <dbReference type="SAM" id="MobiDB-lite"/>
    </source>
</evidence>
<dbReference type="GO" id="GO:0005634">
    <property type="term" value="C:nucleus"/>
    <property type="evidence" value="ECO:0007669"/>
    <property type="project" value="UniProtKB-SubCell"/>
</dbReference>
<comment type="catalytic activity">
    <reaction evidence="8">
        <text>ATP + H2O = ADP + phosphate + H(+)</text>
        <dbReference type="Rhea" id="RHEA:13065"/>
        <dbReference type="ChEBI" id="CHEBI:15377"/>
        <dbReference type="ChEBI" id="CHEBI:15378"/>
        <dbReference type="ChEBI" id="CHEBI:30616"/>
        <dbReference type="ChEBI" id="CHEBI:43474"/>
        <dbReference type="ChEBI" id="CHEBI:456216"/>
        <dbReference type="EC" id="3.6.4.12"/>
    </reaction>
</comment>
<feature type="region of interest" description="Disordered" evidence="9">
    <location>
        <begin position="854"/>
        <end position="878"/>
    </location>
</feature>
<feature type="domain" description="Helicase ATP-binding" evidence="10">
    <location>
        <begin position="163"/>
        <end position="331"/>
    </location>
</feature>
<feature type="compositionally biased region" description="Basic residues" evidence="9">
    <location>
        <begin position="1375"/>
        <end position="1389"/>
    </location>
</feature>
<dbReference type="GO" id="GO:0036297">
    <property type="term" value="P:interstrand cross-link repair"/>
    <property type="evidence" value="ECO:0007669"/>
    <property type="project" value="TreeGrafter"/>
</dbReference>
<feature type="compositionally biased region" description="Low complexity" evidence="9">
    <location>
        <begin position="1363"/>
        <end position="1374"/>
    </location>
</feature>
<feature type="region of interest" description="Disordered" evidence="9">
    <location>
        <begin position="1148"/>
        <end position="1191"/>
    </location>
</feature>
<feature type="compositionally biased region" description="Basic and acidic residues" evidence="9">
    <location>
        <begin position="1288"/>
        <end position="1299"/>
    </location>
</feature>
<dbReference type="GO" id="GO:0000400">
    <property type="term" value="F:four-way junction DNA binding"/>
    <property type="evidence" value="ECO:0007669"/>
    <property type="project" value="TreeGrafter"/>
</dbReference>
<feature type="compositionally biased region" description="Polar residues" evidence="9">
    <location>
        <begin position="102"/>
        <end position="119"/>
    </location>
</feature>
<dbReference type="EC" id="3.6.4.12" evidence="8"/>
<keyword evidence="4" id="KW-0378">Hydrolase</keyword>
<feature type="compositionally biased region" description="Pro residues" evidence="9">
    <location>
        <begin position="123"/>
        <end position="132"/>
    </location>
</feature>
<proteinExistence type="inferred from homology"/>
<dbReference type="GO" id="GO:0005524">
    <property type="term" value="F:ATP binding"/>
    <property type="evidence" value="ECO:0007669"/>
    <property type="project" value="UniProtKB-UniRule"/>
</dbReference>
<feature type="compositionally biased region" description="Polar residues" evidence="9">
    <location>
        <begin position="1426"/>
        <end position="1440"/>
    </location>
</feature>
<feature type="non-terminal residue" evidence="12">
    <location>
        <position position="1"/>
    </location>
</feature>
<dbReference type="SUPFAM" id="SSF52540">
    <property type="entry name" value="P-loop containing nucleoside triphosphate hydrolases"/>
    <property type="match status" value="1"/>
</dbReference>
<feature type="compositionally biased region" description="Low complexity" evidence="9">
    <location>
        <begin position="1395"/>
        <end position="1407"/>
    </location>
</feature>
<dbReference type="PANTHER" id="PTHR14025">
    <property type="entry name" value="FANCONI ANEMIA GROUP M FANCM FAMILY MEMBER"/>
    <property type="match status" value="1"/>
</dbReference>
<gene>
    <name evidence="12" type="ORF">INT44_001113</name>
</gene>
<dbReference type="Gene3D" id="3.40.50.300">
    <property type="entry name" value="P-loop containing nucleotide triphosphate hydrolases"/>
    <property type="match status" value="2"/>
</dbReference>
<dbReference type="CDD" id="cd18801">
    <property type="entry name" value="SF2_C_FANCM_Hef"/>
    <property type="match status" value="1"/>
</dbReference>
<keyword evidence="7" id="KW-0539">Nucleus</keyword>
<feature type="compositionally biased region" description="Polar residues" evidence="9">
    <location>
        <begin position="1509"/>
        <end position="1522"/>
    </location>
</feature>
<organism evidence="12 13">
    <name type="scientific">Umbelopsis vinacea</name>
    <dbReference type="NCBI Taxonomy" id="44442"/>
    <lineage>
        <taxon>Eukaryota</taxon>
        <taxon>Fungi</taxon>
        <taxon>Fungi incertae sedis</taxon>
        <taxon>Mucoromycota</taxon>
        <taxon>Mucoromycotina</taxon>
        <taxon>Umbelopsidomycetes</taxon>
        <taxon>Umbelopsidales</taxon>
        <taxon>Umbelopsidaceae</taxon>
        <taxon>Umbelopsis</taxon>
    </lineage>
</organism>
<feature type="region of interest" description="Disordered" evidence="9">
    <location>
        <begin position="807"/>
        <end position="827"/>
    </location>
</feature>
<dbReference type="Pfam" id="PF00271">
    <property type="entry name" value="Helicase_C"/>
    <property type="match status" value="1"/>
</dbReference>
<keyword evidence="5" id="KW-0347">Helicase</keyword>
<feature type="domain" description="Helicase C-terminal" evidence="11">
    <location>
        <begin position="515"/>
        <end position="687"/>
    </location>
</feature>
<dbReference type="InterPro" id="IPR027417">
    <property type="entry name" value="P-loop_NTPase"/>
</dbReference>
<dbReference type="OrthoDB" id="164902at2759"/>
<evidence type="ECO:0000259" key="11">
    <source>
        <dbReference type="PROSITE" id="PS51194"/>
    </source>
</evidence>
<dbReference type="FunFam" id="3.40.50.300:FF:000861">
    <property type="entry name" value="Fanconi anemia, complementation group M"/>
    <property type="match status" value="1"/>
</dbReference>
<accession>A0A8H7UM82</accession>
<sequence>MTESTSDDEFDSTIDEAALLAAATEAEDAMFADFDESLLLKAVELTETMPPQQQSSNQPSPRSTSGSQRQYQSRMDKFFSQSGSSSSSGNVVVARPTPPSNSPVSRQTGSGFSFNTVTNAPAPQAPPAPPPEDAQCAHFFDAEACTTWVYPINYPIRNYQFNIVQRALFNNTLVAMPTGLGKTFIAAVVMYNYFRWFPTAKIVFMAPTKPLVNQQIEACFKICGVPQDQTAELTGAMPAAKRKTLWNSKRLFFITPQILQNDLNENIFPVEKLACLVVDEAHKATGGYAYAVAVRKIKNRHKDFRVLALTATPGTSLQAVQKIVDNLLISNIQIRTEDSLDIQEFSHGKSISTVVVSLSYTQGGFGMLPKAVSTFREAVFLPVLKTLHQFKAIHDIDPDRNTPYMLMQARGIWQANSKNFNKAIQNTVFSNFLAADVLSRAHDLLCQHGTGPFARSMKSTITDIQADLDSGKHVAKSKISVVRNPELQKLLRDLERMHQQPDYVGHPKMDKLLAAVLQHLTQPNQNRPNEDANDQAEDTRIMIFSSLRESVSEIVTFLSKHEPIVRCTNFVGQAESKGSKGLNQKEQQEVISKFKRGVYNVLVSTSIGEEGLDIGEVDLIICYDSQSSPIRMIQRLGRTGRKRKGRCLLLLTELEERKYKQAKDNYKRVQDMIARRDAINYYPFNPVILPNGIKPVPAKTVLNIGEYKKPEIGKRKRNQTVDEFRSDGTLGDSQDDEFRRRYLQPLRKNDQTDISILSEWMHPRKRLIENKYTPLQTTLSNAKIPHSFRTVQFVSLVSKMERRILHGLRRSSQNENDDDDFDMTSSLPTTSKLLIPKRRKNLKSLDDSRVEIVPTPVAQEAEPAPSLQNDSPRQDEFNEDELELPDDILQDVIMTPDISPVRTPQRPLLIGDKPNTDVAEGSQDGVHDKPSFVIISSDDNGIFGKDFMESPIKPVNKTHTELATPAPAYHDEKASTAASSHMKFTFNDRIVPVYPFEAEGNLNTVGKVATSRATALLRPTPYSSRGHSVLLSRWSILSRQNGKSRMAIEEALQQYLSKGYKATGKTFAVRKDEMRNIVEEYDDDMDFDDNFDYQADEDAPLLPNGTRTDNQQDDSKSKQAEYMYFANGDGDEFDDDLFDLSSDEDHKGLAMSHEKQPNQLSKNDATASNTKSNGLDVLVNSNPSRDNLSDSDEDCLEFDFAELDLTILENKLDMEGGYTLAERSPPFRSVKNYAEVIALSSDSDTPVQDDNSRRSDDVMYDEDEVLRYIEDDEISGMHLASLPAEPSQKVKEFGGKPEDSSLLAESLEHGPSSSNVETTSQKTSPINHKHAHAQRRQRILYSSQTDDASSPHVRPEQTNALAPSRSHSSPPSRRIAPKVHLPKSAHFRQRNPFLDLEASESGEGASSDMEDDQRSSFMDSFIDDNTIGSSSTANSPNTNRQASTNMYAIYRQSLISPEQKGSNGSNNIFNHTNRPRYLRRVLENLDNAEEEEDSLDLTEPSERTERLLTTDQPTSQNSQASDSAHIINSYDSDF</sequence>
<comment type="similarity">
    <text evidence="2 8">Belongs to the DEAD box helicase family. DEAH subfamily. FANCM sub-subfamily.</text>
</comment>
<feature type="compositionally biased region" description="Low complexity" evidence="9">
    <location>
        <begin position="80"/>
        <end position="89"/>
    </location>
</feature>
<dbReference type="InterPro" id="IPR014001">
    <property type="entry name" value="Helicase_ATP-bd"/>
</dbReference>
<feature type="region of interest" description="Disordered" evidence="9">
    <location>
        <begin position="1488"/>
        <end position="1534"/>
    </location>
</feature>
<dbReference type="EMBL" id="JAEPRA010000002">
    <property type="protein sequence ID" value="KAG2188360.1"/>
    <property type="molecule type" value="Genomic_DNA"/>
</dbReference>
<feature type="compositionally biased region" description="Low complexity" evidence="9">
    <location>
        <begin position="50"/>
        <end position="67"/>
    </location>
</feature>
<keyword evidence="3" id="KW-0547">Nucleotide-binding</keyword>
<evidence type="ECO:0000313" key="12">
    <source>
        <dbReference type="EMBL" id="KAG2188360.1"/>
    </source>
</evidence>
<feature type="region of interest" description="Disordered" evidence="9">
    <location>
        <begin position="1280"/>
        <end position="1440"/>
    </location>
</feature>
<feature type="compositionally biased region" description="Acidic residues" evidence="9">
    <location>
        <begin position="1088"/>
        <end position="1099"/>
    </location>
</feature>
<protein>
    <recommendedName>
        <fullName evidence="8">ATP-dependent DNA helicase</fullName>
        <ecNumber evidence="8">3.6.4.12</ecNumber>
    </recommendedName>
</protein>
<comment type="subcellular location">
    <subcellularLocation>
        <location evidence="1 8">Nucleus</location>
    </subcellularLocation>
</comment>
<comment type="subunit">
    <text evidence="8">Interacts with the MHF histone-fold complex to form the FANCM-MHF complex.</text>
</comment>
<dbReference type="InterPro" id="IPR001650">
    <property type="entry name" value="Helicase_C-like"/>
</dbReference>
<dbReference type="PANTHER" id="PTHR14025:SF20">
    <property type="entry name" value="FANCONI ANEMIA GROUP M PROTEIN"/>
    <property type="match status" value="1"/>
</dbReference>
<evidence type="ECO:0000256" key="3">
    <source>
        <dbReference type="ARBA" id="ARBA00022741"/>
    </source>
</evidence>
<dbReference type="CDD" id="cd12091">
    <property type="entry name" value="FANCM_ID"/>
    <property type="match status" value="1"/>
</dbReference>
<feature type="region of interest" description="Disordered" evidence="9">
    <location>
        <begin position="1088"/>
        <end position="1117"/>
    </location>
</feature>
<keyword evidence="13" id="KW-1185">Reference proteome</keyword>
<evidence type="ECO:0000256" key="8">
    <source>
        <dbReference type="RuleBase" id="RU367027"/>
    </source>
</evidence>
<feature type="region of interest" description="Disordered" evidence="9">
    <location>
        <begin position="43"/>
        <end position="133"/>
    </location>
</feature>
<dbReference type="Proteomes" id="UP000612746">
    <property type="component" value="Unassembled WGS sequence"/>
</dbReference>
<dbReference type="PROSITE" id="PS51192">
    <property type="entry name" value="HELICASE_ATP_BIND_1"/>
    <property type="match status" value="1"/>
</dbReference>